<proteinExistence type="predicted"/>
<keyword evidence="3" id="KW-1185">Reference proteome</keyword>
<evidence type="ECO:0000256" key="1">
    <source>
        <dbReference type="SAM" id="MobiDB-lite"/>
    </source>
</evidence>
<gene>
    <name evidence="2" type="ORF">EVAR_55215_1</name>
</gene>
<dbReference type="Proteomes" id="UP000299102">
    <property type="component" value="Unassembled WGS sequence"/>
</dbReference>
<evidence type="ECO:0000313" key="2">
    <source>
        <dbReference type="EMBL" id="GBP89537.1"/>
    </source>
</evidence>
<organism evidence="2 3">
    <name type="scientific">Eumeta variegata</name>
    <name type="common">Bagworm moth</name>
    <name type="synonym">Eumeta japonica</name>
    <dbReference type="NCBI Taxonomy" id="151549"/>
    <lineage>
        <taxon>Eukaryota</taxon>
        <taxon>Metazoa</taxon>
        <taxon>Ecdysozoa</taxon>
        <taxon>Arthropoda</taxon>
        <taxon>Hexapoda</taxon>
        <taxon>Insecta</taxon>
        <taxon>Pterygota</taxon>
        <taxon>Neoptera</taxon>
        <taxon>Endopterygota</taxon>
        <taxon>Lepidoptera</taxon>
        <taxon>Glossata</taxon>
        <taxon>Ditrysia</taxon>
        <taxon>Tineoidea</taxon>
        <taxon>Psychidae</taxon>
        <taxon>Oiketicinae</taxon>
        <taxon>Eumeta</taxon>
    </lineage>
</organism>
<reference evidence="2 3" key="1">
    <citation type="journal article" date="2019" name="Commun. Biol.">
        <title>The bagworm genome reveals a unique fibroin gene that provides high tensile strength.</title>
        <authorList>
            <person name="Kono N."/>
            <person name="Nakamura H."/>
            <person name="Ohtoshi R."/>
            <person name="Tomita M."/>
            <person name="Numata K."/>
            <person name="Arakawa K."/>
        </authorList>
    </citation>
    <scope>NUCLEOTIDE SEQUENCE [LARGE SCALE GENOMIC DNA]</scope>
</reference>
<evidence type="ECO:0000313" key="3">
    <source>
        <dbReference type="Proteomes" id="UP000299102"/>
    </source>
</evidence>
<protein>
    <submittedName>
        <fullName evidence="2">Uncharacterized protein</fullName>
    </submittedName>
</protein>
<feature type="region of interest" description="Disordered" evidence="1">
    <location>
        <begin position="18"/>
        <end position="65"/>
    </location>
</feature>
<name>A0A4C1ZS94_EUMVA</name>
<accession>A0A4C1ZS94</accession>
<sequence>MHRDGDKCTSCRRTERKCIGTSKTSERKRDSRRRAAGDGKPAENGCRPGKSDTRRRRPCSSILGPRAVERERRLPHCGCAGLASHLACYYVRKMKQFPSQQLLTTARAAAPATTISRSSRNALFVVPGAPADGSLNMFERAPITAIAF</sequence>
<feature type="compositionally biased region" description="Basic and acidic residues" evidence="1">
    <location>
        <begin position="18"/>
        <end position="41"/>
    </location>
</feature>
<dbReference type="EMBL" id="BGZK01002007">
    <property type="protein sequence ID" value="GBP89537.1"/>
    <property type="molecule type" value="Genomic_DNA"/>
</dbReference>
<dbReference type="AlphaFoldDB" id="A0A4C1ZS94"/>
<comment type="caution">
    <text evidence="2">The sequence shown here is derived from an EMBL/GenBank/DDBJ whole genome shotgun (WGS) entry which is preliminary data.</text>
</comment>